<dbReference type="InterPro" id="IPR008780">
    <property type="entry name" value="Plasmodium_Vir"/>
</dbReference>
<proteinExistence type="predicted"/>
<organism evidence="1 2">
    <name type="scientific">Plasmodium vivax</name>
    <name type="common">malaria parasite P. vivax</name>
    <dbReference type="NCBI Taxonomy" id="5855"/>
    <lineage>
        <taxon>Eukaryota</taxon>
        <taxon>Sar</taxon>
        <taxon>Alveolata</taxon>
        <taxon>Apicomplexa</taxon>
        <taxon>Aconoidasida</taxon>
        <taxon>Haemosporida</taxon>
        <taxon>Plasmodiidae</taxon>
        <taxon>Plasmodium</taxon>
        <taxon>Plasmodium (Plasmodium)</taxon>
    </lineage>
</organism>
<dbReference type="Proteomes" id="UP000305196">
    <property type="component" value="Unassembled WGS sequence"/>
</dbReference>
<name>A0A1G4E8M8_PLAVI</name>
<dbReference type="VEuPathDB" id="PlasmoDB:PVW1_120015300"/>
<dbReference type="VEuPathDB" id="PlasmoDB:PVPAM_020026900"/>
<dbReference type="EMBL" id="FLYI01000011">
    <property type="protein sequence ID" value="SCA59626.1"/>
    <property type="molecule type" value="Genomic_DNA"/>
</dbReference>
<evidence type="ECO:0000313" key="1">
    <source>
        <dbReference type="EMBL" id="SCA59626.1"/>
    </source>
</evidence>
<dbReference type="VEuPathDB" id="PlasmoDB:PVP01_0004810"/>
<dbReference type="Pfam" id="PF05795">
    <property type="entry name" value="Plasmodium_Vir"/>
    <property type="match status" value="1"/>
</dbReference>
<gene>
    <name evidence="1" type="ORF">PVC01_000011500</name>
</gene>
<evidence type="ECO:0000313" key="2">
    <source>
        <dbReference type="Proteomes" id="UP000305196"/>
    </source>
</evidence>
<dbReference type="VEuPathDB" id="PlasmoDB:PVX_105705"/>
<dbReference type="AlphaFoldDB" id="A0A1G4E8M8"/>
<protein>
    <submittedName>
        <fullName evidence="1">Vir protein, putative</fullName>
    </submittedName>
</protein>
<accession>A0A1G4E8M8</accession>
<reference evidence="1 2" key="1">
    <citation type="submission" date="2016-07" db="EMBL/GenBank/DDBJ databases">
        <authorList>
            <consortium name="Pathogen Informatics"/>
        </authorList>
    </citation>
    <scope>NUCLEOTIDE SEQUENCE [LARGE SCALE GENOMIC DNA]</scope>
</reference>
<sequence length="203" mass="24512">MEYSIYSYVNKFPEFNSIISNNEITEGSADDTECKSFKENKLREYTDLNKSFIDTCSEIAGRHDKIIKKAKTSEIALCIYINYWIYDTLKSIDKFSHKELLNNFYKNIENLNFCRMYKTPIEEDIYDELKELYDLYDHFIMFKKESNENIDGSCQKAENFLQLYEKSAGKCKRNYNNYYCWELIKIRAEYEHNRVHAKRFYII</sequence>